<evidence type="ECO:0000256" key="1">
    <source>
        <dbReference type="SAM" id="MobiDB-lite"/>
    </source>
</evidence>
<sequence>MSNRDWAPEPDFEVQSITDDESPVRPAPPLEPPAYFSDAESASAPSRSTAPFSSTSDASSSHKGWTAFGVLAGIVILVVVGALASARHWTKVDVAEHKETFRTEAYQTGSYNISNDRVSPCYVGQDWTACINVMVGIYNSACVGVSLTTSGYNLCDGYLAEIDRMKGEGGWGYTVVTLGSWGHLSRLPETSTRQVSNNDYRPAVTHDAVCYLGFLGECK</sequence>
<dbReference type="Proteomes" id="UP000675163">
    <property type="component" value="Unassembled WGS sequence"/>
</dbReference>
<dbReference type="EMBL" id="JAFIDA010000001">
    <property type="protein sequence ID" value="MBP1326378.1"/>
    <property type="molecule type" value="Genomic_DNA"/>
</dbReference>
<evidence type="ECO:0000313" key="3">
    <source>
        <dbReference type="EMBL" id="MBP1326378.1"/>
    </source>
</evidence>
<protein>
    <submittedName>
        <fullName evidence="3">Uncharacterized protein</fullName>
    </submittedName>
</protein>
<keyword evidence="2" id="KW-0472">Membrane</keyword>
<accession>A0A940PNF3</accession>
<dbReference type="AlphaFoldDB" id="A0A940PNF3"/>
<evidence type="ECO:0000313" key="4">
    <source>
        <dbReference type="Proteomes" id="UP000675163"/>
    </source>
</evidence>
<reference evidence="3" key="1">
    <citation type="submission" date="2021-02" db="EMBL/GenBank/DDBJ databases">
        <title>Sequencing the genomes of 1000 actinobacteria strains.</title>
        <authorList>
            <person name="Klenk H.-P."/>
        </authorList>
    </citation>
    <scope>NUCLEOTIDE SEQUENCE</scope>
    <source>
        <strain evidence="3">DSM 22850</strain>
    </source>
</reference>
<feature type="region of interest" description="Disordered" evidence="1">
    <location>
        <begin position="1"/>
        <end position="61"/>
    </location>
</feature>
<feature type="transmembrane region" description="Helical" evidence="2">
    <location>
        <begin position="65"/>
        <end position="84"/>
    </location>
</feature>
<keyword evidence="2" id="KW-0812">Transmembrane</keyword>
<feature type="compositionally biased region" description="Low complexity" evidence="1">
    <location>
        <begin position="48"/>
        <end position="61"/>
    </location>
</feature>
<organism evidence="3 4">
    <name type="scientific">Leucobacter exalbidus</name>
    <dbReference type="NCBI Taxonomy" id="662960"/>
    <lineage>
        <taxon>Bacteria</taxon>
        <taxon>Bacillati</taxon>
        <taxon>Actinomycetota</taxon>
        <taxon>Actinomycetes</taxon>
        <taxon>Micrococcales</taxon>
        <taxon>Microbacteriaceae</taxon>
        <taxon>Leucobacter</taxon>
    </lineage>
</organism>
<evidence type="ECO:0000256" key="2">
    <source>
        <dbReference type="SAM" id="Phobius"/>
    </source>
</evidence>
<gene>
    <name evidence="3" type="ORF">JOF28_001610</name>
</gene>
<name>A0A940PNF3_9MICO</name>
<keyword evidence="4" id="KW-1185">Reference proteome</keyword>
<keyword evidence="2" id="KW-1133">Transmembrane helix</keyword>
<comment type="caution">
    <text evidence="3">The sequence shown here is derived from an EMBL/GenBank/DDBJ whole genome shotgun (WGS) entry which is preliminary data.</text>
</comment>
<proteinExistence type="predicted"/>
<dbReference type="RefSeq" id="WP_209705294.1">
    <property type="nucleotide sequence ID" value="NZ_JAFIDA010000001.1"/>
</dbReference>